<dbReference type="EMBL" id="CP104395">
    <property type="protein sequence ID" value="WEL19121.1"/>
    <property type="molecule type" value="Genomic_DNA"/>
</dbReference>
<protein>
    <submittedName>
        <fullName evidence="1">Uncharacterized protein</fullName>
    </submittedName>
</protein>
<gene>
    <name evidence="1" type="ORF">SVXNc_0089</name>
</gene>
<sequence length="145" mass="16464">MSGERSSKNIYLDSEIEEALLELEDSAGPDFVAARMGLCGGGQIDILRYTHDNYNVYMTGIAEDIGSKRRQTRNWMDVMLEAGFSNPMRSLKSPDFTNKDFGEPKSYGSGYRFSSEVSRDKRREIEATFRGILAPSPFEEYYSEL</sequence>
<organism evidence="1 2">
    <name type="scientific">Candidatus Nanohalococcus occultus</name>
    <dbReference type="NCBI Taxonomy" id="2978047"/>
    <lineage>
        <taxon>Archaea</taxon>
        <taxon>Candidatus Nanohalarchaeota</taxon>
        <taxon>Candidatus Nanohalarchaeota incertae sedis</taxon>
        <taxon>Candidatus Nanohalococcus</taxon>
    </lineage>
</organism>
<keyword evidence="2" id="KW-1185">Reference proteome</keyword>
<name>A0ABY8CIA4_9ARCH</name>
<evidence type="ECO:0000313" key="2">
    <source>
        <dbReference type="Proteomes" id="UP001218034"/>
    </source>
</evidence>
<dbReference type="RefSeq" id="WP_347721993.1">
    <property type="nucleotide sequence ID" value="NZ_CP104395.1"/>
</dbReference>
<accession>A0ABY8CIA4</accession>
<evidence type="ECO:0000313" key="1">
    <source>
        <dbReference type="EMBL" id="WEL19121.1"/>
    </source>
</evidence>
<dbReference type="GeneID" id="90589524"/>
<dbReference type="Proteomes" id="UP001218034">
    <property type="component" value="Chromosome"/>
</dbReference>
<proteinExistence type="predicted"/>
<reference evidence="1 2" key="1">
    <citation type="submission" date="2022-09" db="EMBL/GenBank/DDBJ databases">
        <title>Xylan utilization by haloarchaea-nanohaloarchaea associations.</title>
        <authorList>
            <person name="Yakimov M."/>
        </authorList>
    </citation>
    <scope>NUCLEOTIDE SEQUENCE [LARGE SCALE GENOMIC DNA]</scope>
    <source>
        <strain evidence="1 2">SVXNc</strain>
    </source>
</reference>